<evidence type="ECO:0000313" key="3">
    <source>
        <dbReference type="Proteomes" id="UP001454036"/>
    </source>
</evidence>
<reference evidence="2 3" key="1">
    <citation type="submission" date="2024-01" db="EMBL/GenBank/DDBJ databases">
        <title>The complete chloroplast genome sequence of Lithospermum erythrorhizon: insights into the phylogenetic relationship among Boraginaceae species and the maternal lineages of purple gromwells.</title>
        <authorList>
            <person name="Okada T."/>
            <person name="Watanabe K."/>
        </authorList>
    </citation>
    <scope>NUCLEOTIDE SEQUENCE [LARGE SCALE GENOMIC DNA]</scope>
</reference>
<dbReference type="EMBL" id="BAABME010034804">
    <property type="protein sequence ID" value="GAA0157117.1"/>
    <property type="molecule type" value="Genomic_DNA"/>
</dbReference>
<keyword evidence="3" id="KW-1185">Reference proteome</keyword>
<gene>
    <name evidence="2" type="ORF">LIER_43392</name>
</gene>
<dbReference type="AlphaFoldDB" id="A0AAV3PZ71"/>
<organism evidence="2 3">
    <name type="scientific">Lithospermum erythrorhizon</name>
    <name type="common">Purple gromwell</name>
    <name type="synonym">Lithospermum officinale var. erythrorhizon</name>
    <dbReference type="NCBI Taxonomy" id="34254"/>
    <lineage>
        <taxon>Eukaryota</taxon>
        <taxon>Viridiplantae</taxon>
        <taxon>Streptophyta</taxon>
        <taxon>Embryophyta</taxon>
        <taxon>Tracheophyta</taxon>
        <taxon>Spermatophyta</taxon>
        <taxon>Magnoliopsida</taxon>
        <taxon>eudicotyledons</taxon>
        <taxon>Gunneridae</taxon>
        <taxon>Pentapetalae</taxon>
        <taxon>asterids</taxon>
        <taxon>lamiids</taxon>
        <taxon>Boraginales</taxon>
        <taxon>Boraginaceae</taxon>
        <taxon>Boraginoideae</taxon>
        <taxon>Lithospermeae</taxon>
        <taxon>Lithospermum</taxon>
    </lineage>
</organism>
<proteinExistence type="predicted"/>
<evidence type="ECO:0000313" key="2">
    <source>
        <dbReference type="EMBL" id="GAA0157117.1"/>
    </source>
</evidence>
<name>A0AAV3PZ71_LITER</name>
<dbReference type="Proteomes" id="UP001454036">
    <property type="component" value="Unassembled WGS sequence"/>
</dbReference>
<accession>A0AAV3PZ71</accession>
<sequence length="125" mass="14256">MVSPIHLKMRFPTPGGIWETCGDQKKARVCYQTSFPPLKEGKGEQGRKRSRKNHMEVNTVGNKEEENNSPKENASGKKGELHEEVKEIPFEQEKAIKTFRIGTKFGVGHKERLIALIKEYADVFD</sequence>
<comment type="caution">
    <text evidence="2">The sequence shown here is derived from an EMBL/GenBank/DDBJ whole genome shotgun (WGS) entry which is preliminary data.</text>
</comment>
<feature type="compositionally biased region" description="Basic and acidic residues" evidence="1">
    <location>
        <begin position="62"/>
        <end position="82"/>
    </location>
</feature>
<evidence type="ECO:0000256" key="1">
    <source>
        <dbReference type="SAM" id="MobiDB-lite"/>
    </source>
</evidence>
<protein>
    <submittedName>
        <fullName evidence="2">Uncharacterized protein</fullName>
    </submittedName>
</protein>
<feature type="region of interest" description="Disordered" evidence="1">
    <location>
        <begin position="33"/>
        <end position="82"/>
    </location>
</feature>